<dbReference type="PANTHER" id="PTHR12387:SF0">
    <property type="entry name" value="26S PROTEASOME NON-ATPASE REGULATORY SUBUNIT 8"/>
    <property type="match status" value="1"/>
</dbReference>
<dbReference type="InterPro" id="IPR006746">
    <property type="entry name" value="26S_Psome_Rpn12"/>
</dbReference>
<dbReference type="EMBL" id="ML119678">
    <property type="protein sequence ID" value="RPA81626.1"/>
    <property type="molecule type" value="Genomic_DNA"/>
</dbReference>
<dbReference type="AlphaFoldDB" id="A0A3N4I832"/>
<keyword evidence="2" id="KW-0647">Proteasome</keyword>
<reference evidence="4 5" key="1">
    <citation type="journal article" date="2018" name="Nat. Ecol. Evol.">
        <title>Pezizomycetes genomes reveal the molecular basis of ectomycorrhizal truffle lifestyle.</title>
        <authorList>
            <person name="Murat C."/>
            <person name="Payen T."/>
            <person name="Noel B."/>
            <person name="Kuo A."/>
            <person name="Morin E."/>
            <person name="Chen J."/>
            <person name="Kohler A."/>
            <person name="Krizsan K."/>
            <person name="Balestrini R."/>
            <person name="Da Silva C."/>
            <person name="Montanini B."/>
            <person name="Hainaut M."/>
            <person name="Levati E."/>
            <person name="Barry K.W."/>
            <person name="Belfiori B."/>
            <person name="Cichocki N."/>
            <person name="Clum A."/>
            <person name="Dockter R.B."/>
            <person name="Fauchery L."/>
            <person name="Guy J."/>
            <person name="Iotti M."/>
            <person name="Le Tacon F."/>
            <person name="Lindquist E.A."/>
            <person name="Lipzen A."/>
            <person name="Malagnac F."/>
            <person name="Mello A."/>
            <person name="Molinier V."/>
            <person name="Miyauchi S."/>
            <person name="Poulain J."/>
            <person name="Riccioni C."/>
            <person name="Rubini A."/>
            <person name="Sitrit Y."/>
            <person name="Splivallo R."/>
            <person name="Traeger S."/>
            <person name="Wang M."/>
            <person name="Zifcakova L."/>
            <person name="Wipf D."/>
            <person name="Zambonelli A."/>
            <person name="Paolocci F."/>
            <person name="Nowrousian M."/>
            <person name="Ottonello S."/>
            <person name="Baldrian P."/>
            <person name="Spatafora J.W."/>
            <person name="Henrissat B."/>
            <person name="Nagy L.G."/>
            <person name="Aury J.M."/>
            <person name="Wincker P."/>
            <person name="Grigoriev I.V."/>
            <person name="Bonfante P."/>
            <person name="Martin F.M."/>
        </authorList>
    </citation>
    <scope>NUCLEOTIDE SEQUENCE [LARGE SCALE GENOMIC DNA]</scope>
    <source>
        <strain evidence="4 5">RN42</strain>
    </source>
</reference>
<gene>
    <name evidence="4" type="ORF">BJ508DRAFT_111582</name>
</gene>
<dbReference type="InterPro" id="IPR033464">
    <property type="entry name" value="CSN8_PSD8_EIF3K"/>
</dbReference>
<accession>A0A3N4I832</accession>
<dbReference type="GO" id="GO:0005634">
    <property type="term" value="C:nucleus"/>
    <property type="evidence" value="ECO:0007669"/>
    <property type="project" value="TreeGrafter"/>
</dbReference>
<organism evidence="4 5">
    <name type="scientific">Ascobolus immersus RN42</name>
    <dbReference type="NCBI Taxonomy" id="1160509"/>
    <lineage>
        <taxon>Eukaryota</taxon>
        <taxon>Fungi</taxon>
        <taxon>Dikarya</taxon>
        <taxon>Ascomycota</taxon>
        <taxon>Pezizomycotina</taxon>
        <taxon>Pezizomycetes</taxon>
        <taxon>Pezizales</taxon>
        <taxon>Ascobolaceae</taxon>
        <taxon>Ascobolus</taxon>
    </lineage>
</organism>
<evidence type="ECO:0000313" key="5">
    <source>
        <dbReference type="Proteomes" id="UP000275078"/>
    </source>
</evidence>
<evidence type="ECO:0000259" key="3">
    <source>
        <dbReference type="Pfam" id="PF10075"/>
    </source>
</evidence>
<dbReference type="GO" id="GO:0008541">
    <property type="term" value="C:proteasome regulatory particle, lid subcomplex"/>
    <property type="evidence" value="ECO:0007669"/>
    <property type="project" value="TreeGrafter"/>
</dbReference>
<dbReference type="OrthoDB" id="8775810at2759"/>
<dbReference type="Gene3D" id="1.25.40.990">
    <property type="match status" value="1"/>
</dbReference>
<evidence type="ECO:0000313" key="4">
    <source>
        <dbReference type="EMBL" id="RPA81626.1"/>
    </source>
</evidence>
<dbReference type="STRING" id="1160509.A0A3N4I832"/>
<protein>
    <recommendedName>
        <fullName evidence="3">CSN8/PSMD8/EIF3K domain-containing protein</fullName>
    </recommendedName>
</protein>
<comment type="similarity">
    <text evidence="1">Belongs to the proteasome subunit S14 family.</text>
</comment>
<sequence length="269" mass="29985">MATSTSTEALSTAYHSLRNAFSSSDYEKCLSLLPQLKLALLHNNALLPSPTTPLPTLLAARDILELAALTSIHVSDGAAFARYFAQLAPFYEDARLGRSEMRNRVVGLQLLLLLSQNSIAEFHTLLETLEMEGAQNGGRPEDDVYVRYPVMLERWLMEGSYDKVWEATRGGKVPSEEYALFSTVLVGTIRNEIASCSERAYTSIPISNAKNLLFLESEGAVIEFARERGWLVKDSRIWFPSEEGDKEVLNSESIIENTLGYARELETIV</sequence>
<dbReference type="Pfam" id="PF10075">
    <property type="entry name" value="CSN8_PSD8_EIF3K"/>
    <property type="match status" value="1"/>
</dbReference>
<dbReference type="GO" id="GO:0005829">
    <property type="term" value="C:cytosol"/>
    <property type="evidence" value="ECO:0007669"/>
    <property type="project" value="TreeGrafter"/>
</dbReference>
<evidence type="ECO:0000256" key="1">
    <source>
        <dbReference type="ARBA" id="ARBA00009627"/>
    </source>
</evidence>
<dbReference type="PANTHER" id="PTHR12387">
    <property type="entry name" value="26S PROTEASOME NON-ATPASE REGULATORY SUBUNIT 8"/>
    <property type="match status" value="1"/>
</dbReference>
<dbReference type="GO" id="GO:0043161">
    <property type="term" value="P:proteasome-mediated ubiquitin-dependent protein catabolic process"/>
    <property type="evidence" value="ECO:0007669"/>
    <property type="project" value="TreeGrafter"/>
</dbReference>
<keyword evidence="5" id="KW-1185">Reference proteome</keyword>
<proteinExistence type="inferred from homology"/>
<dbReference type="FunFam" id="1.25.40.990:FF:000001">
    <property type="entry name" value="26S proteasome non-ATPase regulatory subunit"/>
    <property type="match status" value="1"/>
</dbReference>
<name>A0A3N4I832_ASCIM</name>
<dbReference type="Proteomes" id="UP000275078">
    <property type="component" value="Unassembled WGS sequence"/>
</dbReference>
<feature type="domain" description="CSN8/PSMD8/EIF3K" evidence="3">
    <location>
        <begin position="104"/>
        <end position="240"/>
    </location>
</feature>
<evidence type="ECO:0000256" key="2">
    <source>
        <dbReference type="ARBA" id="ARBA00022942"/>
    </source>
</evidence>